<protein>
    <recommendedName>
        <fullName evidence="3">Solute-binding protein family 3/N-terminal domain-containing protein</fullName>
    </recommendedName>
</protein>
<keyword evidence="2" id="KW-0732">Signal</keyword>
<evidence type="ECO:0000259" key="3">
    <source>
        <dbReference type="SMART" id="SM00062"/>
    </source>
</evidence>
<feature type="chain" id="PRO_5038585571" description="Solute-binding protein family 3/N-terminal domain-containing protein" evidence="2">
    <location>
        <begin position="21"/>
        <end position="318"/>
    </location>
</feature>
<keyword evidence="5" id="KW-1185">Reference proteome</keyword>
<comment type="caution">
    <text evidence="4">The sequence shown here is derived from an EMBL/GenBank/DDBJ whole genome shotgun (WGS) entry which is preliminary data.</text>
</comment>
<organism evidence="4 5">
    <name type="scientific">Enterococcus phoeniculicola ATCC BAA-412</name>
    <dbReference type="NCBI Taxonomy" id="1158610"/>
    <lineage>
        <taxon>Bacteria</taxon>
        <taxon>Bacillati</taxon>
        <taxon>Bacillota</taxon>
        <taxon>Bacilli</taxon>
        <taxon>Lactobacillales</taxon>
        <taxon>Enterococcaceae</taxon>
        <taxon>Enterococcus</taxon>
    </lineage>
</organism>
<dbReference type="Gene3D" id="3.40.190.10">
    <property type="entry name" value="Periplasmic binding protein-like II"/>
    <property type="match status" value="2"/>
</dbReference>
<dbReference type="AlphaFoldDB" id="R3X505"/>
<dbReference type="STRING" id="154621.RV11_GL001372"/>
<dbReference type="Pfam" id="PF13379">
    <property type="entry name" value="NMT1_2"/>
    <property type="match status" value="1"/>
</dbReference>
<dbReference type="SUPFAM" id="SSF53850">
    <property type="entry name" value="Periplasmic binding protein-like II"/>
    <property type="match status" value="1"/>
</dbReference>
<proteinExistence type="inferred from homology"/>
<name>R3X505_9ENTE</name>
<dbReference type="RefSeq" id="WP_010766900.1">
    <property type="nucleotide sequence ID" value="NZ_ASWE01000006.1"/>
</dbReference>
<reference evidence="4 5" key="1">
    <citation type="submission" date="2013-02" db="EMBL/GenBank/DDBJ databases">
        <title>The Genome Sequence of Enterococcus phoeniculicola BAA-412.</title>
        <authorList>
            <consortium name="The Broad Institute Genome Sequencing Platform"/>
            <consortium name="The Broad Institute Genome Sequencing Center for Infectious Disease"/>
            <person name="Earl A.M."/>
            <person name="Gilmore M.S."/>
            <person name="Lebreton F."/>
            <person name="Walker B."/>
            <person name="Young S.K."/>
            <person name="Zeng Q."/>
            <person name="Gargeya S."/>
            <person name="Fitzgerald M."/>
            <person name="Haas B."/>
            <person name="Abouelleil A."/>
            <person name="Alvarado L."/>
            <person name="Arachchi H.M."/>
            <person name="Berlin A.M."/>
            <person name="Chapman S.B."/>
            <person name="Dewar J."/>
            <person name="Goldberg J."/>
            <person name="Griggs A."/>
            <person name="Gujja S."/>
            <person name="Hansen M."/>
            <person name="Howarth C."/>
            <person name="Imamovic A."/>
            <person name="Larimer J."/>
            <person name="McCowan C."/>
            <person name="Murphy C."/>
            <person name="Neiman D."/>
            <person name="Pearson M."/>
            <person name="Priest M."/>
            <person name="Roberts A."/>
            <person name="Saif S."/>
            <person name="Shea T."/>
            <person name="Sisk P."/>
            <person name="Sykes S."/>
            <person name="Wortman J."/>
            <person name="Nusbaum C."/>
            <person name="Birren B."/>
        </authorList>
    </citation>
    <scope>NUCLEOTIDE SEQUENCE [LARGE SCALE GENOMIC DNA]</scope>
    <source>
        <strain evidence="4 5">ATCC BAA-412</strain>
    </source>
</reference>
<evidence type="ECO:0000313" key="4">
    <source>
        <dbReference type="EMBL" id="EOL49120.1"/>
    </source>
</evidence>
<dbReference type="SMART" id="SM00062">
    <property type="entry name" value="PBPb"/>
    <property type="match status" value="1"/>
</dbReference>
<dbReference type="OrthoDB" id="9815602at2"/>
<dbReference type="eggNOG" id="COG0715">
    <property type="taxonomic scope" value="Bacteria"/>
</dbReference>
<dbReference type="HOGENOM" id="CLU_028871_5_2_9"/>
<feature type="signal peptide" evidence="2">
    <location>
        <begin position="1"/>
        <end position="20"/>
    </location>
</feature>
<evidence type="ECO:0000256" key="2">
    <source>
        <dbReference type="SAM" id="SignalP"/>
    </source>
</evidence>
<comment type="similarity">
    <text evidence="1">Belongs to the bacterial solute-binding protein SsuA/TauA family.</text>
</comment>
<dbReference type="PANTHER" id="PTHR30024">
    <property type="entry name" value="ALIPHATIC SULFONATES-BINDING PROTEIN-RELATED"/>
    <property type="match status" value="1"/>
</dbReference>
<evidence type="ECO:0000313" key="5">
    <source>
        <dbReference type="Proteomes" id="UP000013785"/>
    </source>
</evidence>
<dbReference type="PROSITE" id="PS51257">
    <property type="entry name" value="PROKAR_LIPOPROTEIN"/>
    <property type="match status" value="1"/>
</dbReference>
<dbReference type="PATRIC" id="fig|1158610.3.peg.194"/>
<evidence type="ECO:0000256" key="1">
    <source>
        <dbReference type="ARBA" id="ARBA00010742"/>
    </source>
</evidence>
<dbReference type="Proteomes" id="UP000013785">
    <property type="component" value="Unassembled WGS sequence"/>
</dbReference>
<dbReference type="EMBL" id="AJAT01000006">
    <property type="protein sequence ID" value="EOL49120.1"/>
    <property type="molecule type" value="Genomic_DNA"/>
</dbReference>
<gene>
    <name evidence="4" type="ORF">UC3_00215</name>
</gene>
<dbReference type="InterPro" id="IPR001638">
    <property type="entry name" value="Solute-binding_3/MltF_N"/>
</dbReference>
<accession>R3X505</accession>
<feature type="domain" description="Solute-binding protein family 3/N-terminal" evidence="3">
    <location>
        <begin position="39"/>
        <end position="266"/>
    </location>
</feature>
<sequence>MKKMLVAASLLALFSLSACGNKDEKTKGSEEATKEKVETLSVGVMPSTDNIPFILAHQQGFDKKYGVDIDIQAFKSAKDRDAAFLAGKVDAINTDLVAMAIYQQGGQDVKITSSTYGQFDLVTGDDSVQELKDIKGKEVVLGTNGGTEYAVTQMLDNIGMSESDVKVTDVPAVPSRVELIKSGQAAAVVLPEPLVTIAKADGMRVLGSTRDIGINPFVIGAQAKTIDEKSAAFEGMYKAYNEAVEYMKSHDKKEYIQLFIDEIGFPETLKDQITIPDYTPATQATEEDIIAAFAWAKEKDLLEKELTPQDVLSDVFFK</sequence>